<dbReference type="GO" id="GO:0020037">
    <property type="term" value="F:heme binding"/>
    <property type="evidence" value="ECO:0007669"/>
    <property type="project" value="InterPro"/>
</dbReference>
<evidence type="ECO:0000256" key="5">
    <source>
        <dbReference type="SAM" id="Phobius"/>
    </source>
</evidence>
<dbReference type="AlphaFoldDB" id="A0A916Z1U3"/>
<evidence type="ECO:0000256" key="4">
    <source>
        <dbReference type="PROSITE-ProRule" id="PRU00433"/>
    </source>
</evidence>
<sequence length="153" mass="17443">MNNKSILQLTKLIYLIVFSLIIVFGVSLYILLKPSQSIPEAQIVYFCGVIDTNSENSRILDSTQLKGKEIFNQNCVQCHSPTDEVVVGPGLKNISKRKSTKWIINFTKNPQRIIDSGDKYAISLFNKFNKTQMTAFQNLSDEEIKAIIKYLDY</sequence>
<dbReference type="GO" id="GO:0009055">
    <property type="term" value="F:electron transfer activity"/>
    <property type="evidence" value="ECO:0007669"/>
    <property type="project" value="InterPro"/>
</dbReference>
<keyword evidence="3 4" id="KW-0408">Iron</keyword>
<evidence type="ECO:0000313" key="7">
    <source>
        <dbReference type="EMBL" id="GGD72655.1"/>
    </source>
</evidence>
<gene>
    <name evidence="7" type="ORF">GCM10011514_40950</name>
</gene>
<reference evidence="7" key="2">
    <citation type="submission" date="2020-09" db="EMBL/GenBank/DDBJ databases">
        <authorList>
            <person name="Sun Q."/>
            <person name="Zhou Y."/>
        </authorList>
    </citation>
    <scope>NUCLEOTIDE SEQUENCE</scope>
    <source>
        <strain evidence="7">CGMCC 1.15958</strain>
    </source>
</reference>
<keyword evidence="2 4" id="KW-0479">Metal-binding</keyword>
<keyword evidence="5" id="KW-0812">Transmembrane</keyword>
<dbReference type="GO" id="GO:0046872">
    <property type="term" value="F:metal ion binding"/>
    <property type="evidence" value="ECO:0007669"/>
    <property type="project" value="UniProtKB-KW"/>
</dbReference>
<dbReference type="RefSeq" id="WP_188768924.1">
    <property type="nucleotide sequence ID" value="NZ_BMKK01000010.1"/>
</dbReference>
<feature type="transmembrane region" description="Helical" evidence="5">
    <location>
        <begin position="12"/>
        <end position="32"/>
    </location>
</feature>
<dbReference type="Gene3D" id="1.10.760.10">
    <property type="entry name" value="Cytochrome c-like domain"/>
    <property type="match status" value="1"/>
</dbReference>
<keyword evidence="8" id="KW-1185">Reference proteome</keyword>
<name>A0A916Z1U3_9BACT</name>
<keyword evidence="5" id="KW-0472">Membrane</keyword>
<keyword evidence="1 4" id="KW-0349">Heme</keyword>
<evidence type="ECO:0000313" key="8">
    <source>
        <dbReference type="Proteomes" id="UP000609064"/>
    </source>
</evidence>
<dbReference type="Proteomes" id="UP000609064">
    <property type="component" value="Unassembled WGS sequence"/>
</dbReference>
<feature type="domain" description="Cytochrome c" evidence="6">
    <location>
        <begin position="62"/>
        <end position="153"/>
    </location>
</feature>
<dbReference type="InterPro" id="IPR036909">
    <property type="entry name" value="Cyt_c-like_dom_sf"/>
</dbReference>
<dbReference type="Pfam" id="PF00034">
    <property type="entry name" value="Cytochrom_C"/>
    <property type="match status" value="1"/>
</dbReference>
<comment type="caution">
    <text evidence="7">The sequence shown here is derived from an EMBL/GenBank/DDBJ whole genome shotgun (WGS) entry which is preliminary data.</text>
</comment>
<evidence type="ECO:0000256" key="3">
    <source>
        <dbReference type="ARBA" id="ARBA00023004"/>
    </source>
</evidence>
<dbReference type="EMBL" id="BMKK01000010">
    <property type="protein sequence ID" value="GGD72655.1"/>
    <property type="molecule type" value="Genomic_DNA"/>
</dbReference>
<evidence type="ECO:0000256" key="2">
    <source>
        <dbReference type="ARBA" id="ARBA00022723"/>
    </source>
</evidence>
<reference evidence="7" key="1">
    <citation type="journal article" date="2014" name="Int. J. Syst. Evol. Microbiol.">
        <title>Complete genome sequence of Corynebacterium casei LMG S-19264T (=DSM 44701T), isolated from a smear-ripened cheese.</title>
        <authorList>
            <consortium name="US DOE Joint Genome Institute (JGI-PGF)"/>
            <person name="Walter F."/>
            <person name="Albersmeier A."/>
            <person name="Kalinowski J."/>
            <person name="Ruckert C."/>
        </authorList>
    </citation>
    <scope>NUCLEOTIDE SEQUENCE</scope>
    <source>
        <strain evidence="7">CGMCC 1.15958</strain>
    </source>
</reference>
<dbReference type="InterPro" id="IPR009056">
    <property type="entry name" value="Cyt_c-like_dom"/>
</dbReference>
<protein>
    <recommendedName>
        <fullName evidence="6">Cytochrome c domain-containing protein</fullName>
    </recommendedName>
</protein>
<evidence type="ECO:0000259" key="6">
    <source>
        <dbReference type="PROSITE" id="PS51007"/>
    </source>
</evidence>
<dbReference type="SUPFAM" id="SSF46626">
    <property type="entry name" value="Cytochrome c"/>
    <property type="match status" value="1"/>
</dbReference>
<organism evidence="7 8">
    <name type="scientific">Emticicia aquatilis</name>
    <dbReference type="NCBI Taxonomy" id="1537369"/>
    <lineage>
        <taxon>Bacteria</taxon>
        <taxon>Pseudomonadati</taxon>
        <taxon>Bacteroidota</taxon>
        <taxon>Cytophagia</taxon>
        <taxon>Cytophagales</taxon>
        <taxon>Leadbetterellaceae</taxon>
        <taxon>Emticicia</taxon>
    </lineage>
</organism>
<accession>A0A916Z1U3</accession>
<proteinExistence type="predicted"/>
<keyword evidence="5" id="KW-1133">Transmembrane helix</keyword>
<dbReference type="PROSITE" id="PS51007">
    <property type="entry name" value="CYTC"/>
    <property type="match status" value="1"/>
</dbReference>
<evidence type="ECO:0000256" key="1">
    <source>
        <dbReference type="ARBA" id="ARBA00022617"/>
    </source>
</evidence>